<protein>
    <submittedName>
        <fullName evidence="1">Transposase</fullName>
    </submittedName>
</protein>
<reference evidence="1 2" key="1">
    <citation type="submission" date="2023-01" db="EMBL/GenBank/DDBJ databases">
        <title>Novel diversity within Roseofilum (Cyanobacteria; Desertifilaceae) from marine benthic mats with descriptions of four novel species.</title>
        <authorList>
            <person name="Wang Y."/>
            <person name="Berthold D.E."/>
            <person name="Hu J."/>
            <person name="Lefler F.W."/>
            <person name="Laughinghouse H.D. IV."/>
        </authorList>
    </citation>
    <scope>NUCLEOTIDE SEQUENCE [LARGE SCALE GENOMIC DNA]</scope>
    <source>
        <strain evidence="1 2">BLCC-M91</strain>
    </source>
</reference>
<keyword evidence="2" id="KW-1185">Reference proteome</keyword>
<dbReference type="Proteomes" id="UP001231370">
    <property type="component" value="Unassembled WGS sequence"/>
</dbReference>
<feature type="non-terminal residue" evidence="1">
    <location>
        <position position="1"/>
    </location>
</feature>
<proteinExistence type="predicted"/>
<name>A0ABT7BKP7_9CYAN</name>
<comment type="caution">
    <text evidence="1">The sequence shown here is derived from an EMBL/GenBank/DDBJ whole genome shotgun (WGS) entry which is preliminary data.</text>
</comment>
<sequence>HLDRDINASCNILAAGLAVSVCGASVRPEQSKSVKATAMKQKPKL</sequence>
<gene>
    <name evidence="1" type="ORF">PJF56_09750</name>
</gene>
<dbReference type="EMBL" id="JAQPOK010000078">
    <property type="protein sequence ID" value="MDJ1179149.1"/>
    <property type="molecule type" value="Genomic_DNA"/>
</dbReference>
<evidence type="ECO:0000313" key="2">
    <source>
        <dbReference type="Proteomes" id="UP001231370"/>
    </source>
</evidence>
<evidence type="ECO:0000313" key="1">
    <source>
        <dbReference type="EMBL" id="MDJ1179149.1"/>
    </source>
</evidence>
<accession>A0ABT7BKP7</accession>
<organism evidence="1 2">
    <name type="scientific">Roseofilum halophilum BLCC-M91</name>
    <dbReference type="NCBI Taxonomy" id="3022259"/>
    <lineage>
        <taxon>Bacteria</taxon>
        <taxon>Bacillati</taxon>
        <taxon>Cyanobacteriota</taxon>
        <taxon>Cyanophyceae</taxon>
        <taxon>Desertifilales</taxon>
        <taxon>Desertifilaceae</taxon>
        <taxon>Roseofilum</taxon>
        <taxon>Roseofilum halophilum</taxon>
    </lineage>
</organism>